<gene>
    <name evidence="1" type="ORF">BVG79_00920</name>
</gene>
<reference evidence="1 2" key="1">
    <citation type="submission" date="2017-02" db="EMBL/GenBank/DDBJ databases">
        <title>Ketogulonicigenium robustum SPU B003 Genome sequencing and assembly.</title>
        <authorList>
            <person name="Li Y."/>
            <person name="Liu L."/>
            <person name="Wang C."/>
            <person name="Zhang M."/>
            <person name="Zhang T."/>
            <person name="Zhang Y."/>
        </authorList>
    </citation>
    <scope>NUCLEOTIDE SEQUENCE [LARGE SCALE GENOMIC DNA]</scope>
    <source>
        <strain evidence="1 2">SPU_B003</strain>
    </source>
</reference>
<dbReference type="Gene3D" id="2.40.10.270">
    <property type="entry name" value="Bacteriophage SPP1 head-tail adaptor protein"/>
    <property type="match status" value="1"/>
</dbReference>
<name>A0A1W6NYF8_9RHOB</name>
<evidence type="ECO:0000313" key="2">
    <source>
        <dbReference type="Proteomes" id="UP000242447"/>
    </source>
</evidence>
<dbReference type="STRING" id="92947.BVG79_00920"/>
<sequence length="110" mass="12080">MTRLRLNRALILQRPERDSDGAGGYTEGWQTLGTLWAAITPATGREAAAFGAALARVPVRITLRAASIGDPRRPVAGHRFREGARSYLILAVQDSPQRRLTCIAEEELVR</sequence>
<protein>
    <submittedName>
        <fullName evidence="1">Head-tail adaptor</fullName>
    </submittedName>
</protein>
<dbReference type="InterPro" id="IPR008767">
    <property type="entry name" value="Phage_SPP1_head-tail_adaptor"/>
</dbReference>
<dbReference type="AlphaFoldDB" id="A0A1W6NYF8"/>
<dbReference type="OrthoDB" id="7570189at2"/>
<dbReference type="EMBL" id="CP019937">
    <property type="protein sequence ID" value="ARO14272.1"/>
    <property type="molecule type" value="Genomic_DNA"/>
</dbReference>
<dbReference type="Proteomes" id="UP000242447">
    <property type="component" value="Chromosome"/>
</dbReference>
<dbReference type="RefSeq" id="WP_085785846.1">
    <property type="nucleotide sequence ID" value="NZ_CP019937.1"/>
</dbReference>
<dbReference type="InterPro" id="IPR038666">
    <property type="entry name" value="SSP1_head-tail_sf"/>
</dbReference>
<evidence type="ECO:0000313" key="1">
    <source>
        <dbReference type="EMBL" id="ARO14272.1"/>
    </source>
</evidence>
<dbReference type="KEGG" id="kro:BVG79_00920"/>
<proteinExistence type="predicted"/>
<accession>A0A1W6NYF8</accession>
<keyword evidence="2" id="KW-1185">Reference proteome</keyword>
<dbReference type="Pfam" id="PF05521">
    <property type="entry name" value="Phage_HCP"/>
    <property type="match status" value="1"/>
</dbReference>
<organism evidence="1 2">
    <name type="scientific">Ketogulonicigenium robustum</name>
    <dbReference type="NCBI Taxonomy" id="92947"/>
    <lineage>
        <taxon>Bacteria</taxon>
        <taxon>Pseudomonadati</taxon>
        <taxon>Pseudomonadota</taxon>
        <taxon>Alphaproteobacteria</taxon>
        <taxon>Rhodobacterales</taxon>
        <taxon>Roseobacteraceae</taxon>
        <taxon>Ketogulonicigenium</taxon>
    </lineage>
</organism>